<keyword evidence="5" id="KW-1185">Reference proteome</keyword>
<comment type="caution">
    <text evidence="4">The sequence shown here is derived from an EMBL/GenBank/DDBJ whole genome shotgun (WGS) entry which is preliminary data.</text>
</comment>
<dbReference type="InterPro" id="IPR025392">
    <property type="entry name" value="DUF4124"/>
</dbReference>
<evidence type="ECO:0000313" key="5">
    <source>
        <dbReference type="Proteomes" id="UP000643403"/>
    </source>
</evidence>
<gene>
    <name evidence="4" type="ORF">GCM10008101_25160</name>
</gene>
<feature type="chain" id="PRO_5045906454" description="DUF4124 domain-containing protein" evidence="2">
    <location>
        <begin position="16"/>
        <end position="206"/>
    </location>
</feature>
<evidence type="ECO:0000256" key="1">
    <source>
        <dbReference type="SAM" id="MobiDB-lite"/>
    </source>
</evidence>
<proteinExistence type="predicted"/>
<feature type="region of interest" description="Disordered" evidence="1">
    <location>
        <begin position="75"/>
        <end position="103"/>
    </location>
</feature>
<evidence type="ECO:0000313" key="4">
    <source>
        <dbReference type="EMBL" id="GGZ69889.1"/>
    </source>
</evidence>
<feature type="domain" description="DUF4124" evidence="3">
    <location>
        <begin position="6"/>
        <end position="62"/>
    </location>
</feature>
<name>A0ABQ3C666_9GAMM</name>
<evidence type="ECO:0000256" key="2">
    <source>
        <dbReference type="SAM" id="SignalP"/>
    </source>
</evidence>
<reference evidence="5" key="1">
    <citation type="journal article" date="2019" name="Int. J. Syst. Evol. Microbiol.">
        <title>The Global Catalogue of Microorganisms (GCM) 10K type strain sequencing project: providing services to taxonomists for standard genome sequencing and annotation.</title>
        <authorList>
            <consortium name="The Broad Institute Genomics Platform"/>
            <consortium name="The Broad Institute Genome Sequencing Center for Infectious Disease"/>
            <person name="Wu L."/>
            <person name="Ma J."/>
        </authorList>
    </citation>
    <scope>NUCLEOTIDE SEQUENCE [LARGE SCALE GENOMIC DNA]</scope>
    <source>
        <strain evidence="5">KCTC 22558</strain>
    </source>
</reference>
<dbReference type="EMBL" id="BMXY01000004">
    <property type="protein sequence ID" value="GGZ69889.1"/>
    <property type="molecule type" value="Genomic_DNA"/>
</dbReference>
<protein>
    <recommendedName>
        <fullName evidence="3">DUF4124 domain-containing protein</fullName>
    </recommendedName>
</protein>
<feature type="signal peptide" evidence="2">
    <location>
        <begin position="1"/>
        <end position="15"/>
    </location>
</feature>
<organism evidence="4 5">
    <name type="scientific">Cognatilysobacter xinjiangensis</name>
    <dbReference type="NCBI Taxonomy" id="546892"/>
    <lineage>
        <taxon>Bacteria</taxon>
        <taxon>Pseudomonadati</taxon>
        <taxon>Pseudomonadota</taxon>
        <taxon>Gammaproteobacteria</taxon>
        <taxon>Lysobacterales</taxon>
        <taxon>Lysobacteraceae</taxon>
        <taxon>Cognatilysobacter</taxon>
    </lineage>
</organism>
<accession>A0ABQ3C666</accession>
<dbReference type="Pfam" id="PF13511">
    <property type="entry name" value="DUF4124"/>
    <property type="match status" value="1"/>
</dbReference>
<keyword evidence="2" id="KW-0732">Signal</keyword>
<evidence type="ECO:0000259" key="3">
    <source>
        <dbReference type="Pfam" id="PF13511"/>
    </source>
</evidence>
<feature type="compositionally biased region" description="Low complexity" evidence="1">
    <location>
        <begin position="76"/>
        <end position="101"/>
    </location>
</feature>
<dbReference type="Proteomes" id="UP000643403">
    <property type="component" value="Unassembled WGS sequence"/>
</dbReference>
<sequence length="206" mass="21198">MLLAALALAPLASTAQTVIYRCVAADGAVTLQNDAKCPKGTKQQKRVLPVPTPAPAPPITAAAPARPMPVVEIPQATTASPGPAGTPASARPEPDATTLATPPRPAPPLYVCLTSSAERYYSASAESSRCAPVATRGLDGGPGAAEACEMVQDRCEPVPEAERCTAWADWRRTSEQASIFDPERADAARADLARVDAAVAGSVCAR</sequence>